<dbReference type="InParanoid" id="A0A1M6BRS3"/>
<dbReference type="RefSeq" id="WP_143157727.1">
    <property type="nucleotide sequence ID" value="NZ_FQYR01000002.1"/>
</dbReference>
<evidence type="ECO:0008006" key="3">
    <source>
        <dbReference type="Google" id="ProtNLM"/>
    </source>
</evidence>
<keyword evidence="2" id="KW-1185">Reference proteome</keyword>
<protein>
    <recommendedName>
        <fullName evidence="3">DUF4279 domain-containing protein</fullName>
    </recommendedName>
</protein>
<dbReference type="AlphaFoldDB" id="A0A1M6BRS3"/>
<dbReference type="Proteomes" id="UP000184510">
    <property type="component" value="Unassembled WGS sequence"/>
</dbReference>
<reference evidence="1 2" key="1">
    <citation type="submission" date="2016-11" db="EMBL/GenBank/DDBJ databases">
        <authorList>
            <person name="Jaros S."/>
            <person name="Januszkiewicz K."/>
            <person name="Wedrychowicz H."/>
        </authorList>
    </citation>
    <scope>NUCLEOTIDE SEQUENCE [LARGE SCALE GENOMIC DNA]</scope>
    <source>
        <strain evidence="1 2">DSM 18772</strain>
    </source>
</reference>
<accession>A0A1M6BRS3</accession>
<proteinExistence type="predicted"/>
<gene>
    <name evidence="1" type="ORF">SAMN02745181_0293</name>
</gene>
<dbReference type="STRING" id="1123071.SAMN02745181_0293"/>
<evidence type="ECO:0000313" key="2">
    <source>
        <dbReference type="Proteomes" id="UP000184510"/>
    </source>
</evidence>
<dbReference type="InterPro" id="IPR025459">
    <property type="entry name" value="DUF4279"/>
</dbReference>
<name>A0A1M6BRS3_9BACT</name>
<dbReference type="OrthoDB" id="6025978at2"/>
<dbReference type="Pfam" id="PF14106">
    <property type="entry name" value="DUF4279"/>
    <property type="match status" value="1"/>
</dbReference>
<dbReference type="EMBL" id="FQYR01000002">
    <property type="protein sequence ID" value="SHI51439.1"/>
    <property type="molecule type" value="Genomic_DNA"/>
</dbReference>
<organism evidence="1 2">
    <name type="scientific">Rubritalea squalenifaciens DSM 18772</name>
    <dbReference type="NCBI Taxonomy" id="1123071"/>
    <lineage>
        <taxon>Bacteria</taxon>
        <taxon>Pseudomonadati</taxon>
        <taxon>Verrucomicrobiota</taxon>
        <taxon>Verrucomicrobiia</taxon>
        <taxon>Verrucomicrobiales</taxon>
        <taxon>Rubritaleaceae</taxon>
        <taxon>Rubritalea</taxon>
    </lineage>
</organism>
<evidence type="ECO:0000313" key="1">
    <source>
        <dbReference type="EMBL" id="SHI51439.1"/>
    </source>
</evidence>
<sequence length="150" mass="16249">MLSEDEKWFAVSLRFVGDGLDPTKLEALLGMAPTTVRIAGQKWSGKQGRSYGPARTNIWSYRSPTPSHLGFEEQIQSLLQNLSHCQDAIRQLAQSDQVEAEIFCSYSSGSGQGGDTLSTQTLAQLAGLGLSLGLDLYPPDSEQVTQDDAL</sequence>